<dbReference type="OrthoDB" id="9777791at2"/>
<protein>
    <submittedName>
        <fullName evidence="7">5'-methylthioribose kinase</fullName>
    </submittedName>
</protein>
<dbReference type="GO" id="GO:0005524">
    <property type="term" value="F:ATP binding"/>
    <property type="evidence" value="ECO:0007669"/>
    <property type="project" value="UniProtKB-KW"/>
</dbReference>
<accession>A0A1H3BA66</accession>
<dbReference type="InterPro" id="IPR002575">
    <property type="entry name" value="Aminoglycoside_PTrfase"/>
</dbReference>
<keyword evidence="4 7" id="KW-0418">Kinase</keyword>
<dbReference type="Proteomes" id="UP000199652">
    <property type="component" value="Unassembled WGS sequence"/>
</dbReference>
<evidence type="ECO:0000256" key="5">
    <source>
        <dbReference type="ARBA" id="ARBA00022840"/>
    </source>
</evidence>
<gene>
    <name evidence="7" type="ORF">SAMN04488579_1023</name>
</gene>
<dbReference type="AlphaFoldDB" id="A0A1H3BA66"/>
<evidence type="ECO:0000313" key="7">
    <source>
        <dbReference type="EMBL" id="SDX38920.1"/>
    </source>
</evidence>
<evidence type="ECO:0000256" key="2">
    <source>
        <dbReference type="ARBA" id="ARBA00022679"/>
    </source>
</evidence>
<dbReference type="Pfam" id="PF01636">
    <property type="entry name" value="APH"/>
    <property type="match status" value="1"/>
</dbReference>
<dbReference type="STRING" id="1528.SAMN04488579_1023"/>
<keyword evidence="3" id="KW-0547">Nucleotide-binding</keyword>
<sequence>MPETILSTNAQVEAYLKDKGIFPQDTVLIVEDLRAIKESVEGFVNTIYRIRGDNGHSAVMKQVAALPISRAEEQGDGQPDAHLQDWTLDPGRLRNEISVLIFWNSVLPGICPEIYLFDEPRGIIVMEDLSHLSLLRYEFSRMKPFPLLGERLGDFFAHNLFYSSDLHMTRFRRKTMQDFFENPEYTALEPFLFEDCAIVSDHRVMPEGTWPLRQSILTNSACQTEIKRLRQLFNTSRECLIHTDLHSSNIMVDEGTVKIIDTEFAGFGPIAQDFGRLTASFCLNYLSWLGDDGSYTPEARLAYQESVLDILETMYTRFESTFQSLCQENQADSYVLKSLDVEGYLRSHFVDALSYTALNAGSRIADRGLCYDLARLPETERIYPQQLILILCQTLLTSDGRFGHITELTALLRKLPEQYPRNSEFLTKG</sequence>
<evidence type="ECO:0000256" key="1">
    <source>
        <dbReference type="ARBA" id="ARBA00010165"/>
    </source>
</evidence>
<dbReference type="InterPro" id="IPR011009">
    <property type="entry name" value="Kinase-like_dom_sf"/>
</dbReference>
<keyword evidence="2" id="KW-0808">Transferase</keyword>
<keyword evidence="8" id="KW-1185">Reference proteome</keyword>
<name>A0A1H3BA66_EUBBA</name>
<evidence type="ECO:0000256" key="3">
    <source>
        <dbReference type="ARBA" id="ARBA00022741"/>
    </source>
</evidence>
<keyword evidence="5" id="KW-0067">ATP-binding</keyword>
<dbReference type="PANTHER" id="PTHR34273">
    <property type="entry name" value="METHYLTHIORIBOSE KINASE"/>
    <property type="match status" value="1"/>
</dbReference>
<dbReference type="PANTHER" id="PTHR34273:SF2">
    <property type="entry name" value="METHYLTHIORIBOSE KINASE"/>
    <property type="match status" value="1"/>
</dbReference>
<dbReference type="Gene3D" id="3.90.1200.10">
    <property type="match status" value="1"/>
</dbReference>
<comment type="similarity">
    <text evidence="1">Belongs to the methylthioribose kinase family.</text>
</comment>
<reference evidence="8" key="1">
    <citation type="submission" date="2016-10" db="EMBL/GenBank/DDBJ databases">
        <authorList>
            <person name="Varghese N."/>
            <person name="Submissions S."/>
        </authorList>
    </citation>
    <scope>NUCLEOTIDE SEQUENCE [LARGE SCALE GENOMIC DNA]</scope>
    <source>
        <strain evidence="8">VPI 5359</strain>
    </source>
</reference>
<dbReference type="GO" id="GO:0016301">
    <property type="term" value="F:kinase activity"/>
    <property type="evidence" value="ECO:0007669"/>
    <property type="project" value="UniProtKB-KW"/>
</dbReference>
<dbReference type="Gene3D" id="3.30.200.20">
    <property type="entry name" value="Phosphorylase Kinase, domain 1"/>
    <property type="match status" value="1"/>
</dbReference>
<dbReference type="RefSeq" id="WP_090242642.1">
    <property type="nucleotide sequence ID" value="NZ_FNOU01000002.1"/>
</dbReference>
<evidence type="ECO:0000313" key="8">
    <source>
        <dbReference type="Proteomes" id="UP000199652"/>
    </source>
</evidence>
<proteinExistence type="inferred from homology"/>
<evidence type="ECO:0000256" key="4">
    <source>
        <dbReference type="ARBA" id="ARBA00022777"/>
    </source>
</evidence>
<dbReference type="SUPFAM" id="SSF56112">
    <property type="entry name" value="Protein kinase-like (PK-like)"/>
    <property type="match status" value="1"/>
</dbReference>
<evidence type="ECO:0000259" key="6">
    <source>
        <dbReference type="Pfam" id="PF01636"/>
    </source>
</evidence>
<organism evidence="7 8">
    <name type="scientific">Eubacterium barkeri</name>
    <name type="common">Clostridium barkeri</name>
    <dbReference type="NCBI Taxonomy" id="1528"/>
    <lineage>
        <taxon>Bacteria</taxon>
        <taxon>Bacillati</taxon>
        <taxon>Bacillota</taxon>
        <taxon>Clostridia</taxon>
        <taxon>Eubacteriales</taxon>
        <taxon>Eubacteriaceae</taxon>
        <taxon>Eubacterium</taxon>
    </lineage>
</organism>
<dbReference type="EMBL" id="FNOU01000002">
    <property type="protein sequence ID" value="SDX38920.1"/>
    <property type="molecule type" value="Genomic_DNA"/>
</dbReference>
<feature type="domain" description="Aminoglycoside phosphotransferase" evidence="6">
    <location>
        <begin position="219"/>
        <end position="283"/>
    </location>
</feature>